<dbReference type="GO" id="GO:0016787">
    <property type="term" value="F:hydrolase activity"/>
    <property type="evidence" value="ECO:0007669"/>
    <property type="project" value="UniProtKB-KW"/>
</dbReference>
<keyword evidence="5" id="KW-1185">Reference proteome</keyword>
<evidence type="ECO:0000256" key="2">
    <source>
        <dbReference type="ARBA" id="ARBA00022723"/>
    </source>
</evidence>
<dbReference type="SUPFAM" id="SSF56529">
    <property type="entry name" value="FAH"/>
    <property type="match status" value="1"/>
</dbReference>
<reference evidence="4 5" key="1">
    <citation type="submission" date="2017-10" db="EMBL/GenBank/DDBJ databases">
        <title>Bacillus sp. nov., a halophilic bacterium isolated from a Keqin Lake.</title>
        <authorList>
            <person name="Wang H."/>
        </authorList>
    </citation>
    <scope>NUCLEOTIDE SEQUENCE [LARGE SCALE GENOMIC DNA]</scope>
    <source>
        <strain evidence="4 5">KQ-12</strain>
    </source>
</reference>
<dbReference type="AlphaFoldDB" id="A0A323TJ46"/>
<keyword evidence="4" id="KW-0378">Hydrolase</keyword>
<comment type="similarity">
    <text evidence="1">Belongs to the FAH family.</text>
</comment>
<dbReference type="PANTHER" id="PTHR42796">
    <property type="entry name" value="FUMARYLACETOACETATE HYDROLASE DOMAIN-CONTAINING PROTEIN 2A-RELATED"/>
    <property type="match status" value="1"/>
</dbReference>
<dbReference type="Proteomes" id="UP000248214">
    <property type="component" value="Unassembled WGS sequence"/>
</dbReference>
<evidence type="ECO:0000259" key="3">
    <source>
        <dbReference type="Pfam" id="PF01557"/>
    </source>
</evidence>
<dbReference type="Pfam" id="PF01557">
    <property type="entry name" value="FAA_hydrolase"/>
    <property type="match status" value="1"/>
</dbReference>
<protein>
    <submittedName>
        <fullName evidence="4">Fumarylacetoacetate hydrolase</fullName>
    </submittedName>
</protein>
<dbReference type="RefSeq" id="WP_110608373.1">
    <property type="nucleotide sequence ID" value="NZ_PDOD01000001.1"/>
</dbReference>
<evidence type="ECO:0000313" key="4">
    <source>
        <dbReference type="EMBL" id="PYZ94739.1"/>
    </source>
</evidence>
<gene>
    <name evidence="4" type="ORF">CR194_04185</name>
</gene>
<evidence type="ECO:0000256" key="1">
    <source>
        <dbReference type="ARBA" id="ARBA00010211"/>
    </source>
</evidence>
<comment type="caution">
    <text evidence="4">The sequence shown here is derived from an EMBL/GenBank/DDBJ whole genome shotgun (WGS) entry which is preliminary data.</text>
</comment>
<evidence type="ECO:0000313" key="5">
    <source>
        <dbReference type="Proteomes" id="UP000248214"/>
    </source>
</evidence>
<keyword evidence="2" id="KW-0479">Metal-binding</keyword>
<dbReference type="PANTHER" id="PTHR42796:SF4">
    <property type="entry name" value="FUMARYLACETOACETATE HYDROLASE DOMAIN-CONTAINING PROTEIN 2A"/>
    <property type="match status" value="1"/>
</dbReference>
<sequence>MKLAMIHDPKTEKEIAAIETSKGLVPIHTINELENKQWAVDLFTMLREDQWKDITTWWKEGGQTSLETMPSIPFEQVSYAPPMRTPGTIWGIGFNYVTDLSQKAEQKGKDPVTFLKPTSTIIGLEENIVLPSFSKKTTGEGEIVMIIGKRCKNVSVADVPEVIAGLTTGIDMTEADIHAANPRYLARAKSFDSFFSYGPQVVSLDEIDDLSNLTIATVQNEEVIHENSTSHLIYSLSEIVAHISNATTLLPGDVILTGTPGPTVLRNGDQLECRVDGFESLKNSVVQG</sequence>
<name>A0A323TJ46_9BACI</name>
<dbReference type="GO" id="GO:0044281">
    <property type="term" value="P:small molecule metabolic process"/>
    <property type="evidence" value="ECO:0007669"/>
    <property type="project" value="UniProtKB-ARBA"/>
</dbReference>
<organism evidence="4 5">
    <name type="scientific">Salipaludibacillus keqinensis</name>
    <dbReference type="NCBI Taxonomy" id="2045207"/>
    <lineage>
        <taxon>Bacteria</taxon>
        <taxon>Bacillati</taxon>
        <taxon>Bacillota</taxon>
        <taxon>Bacilli</taxon>
        <taxon>Bacillales</taxon>
        <taxon>Bacillaceae</taxon>
    </lineage>
</organism>
<dbReference type="InterPro" id="IPR011234">
    <property type="entry name" value="Fumarylacetoacetase-like_C"/>
</dbReference>
<dbReference type="InterPro" id="IPR051121">
    <property type="entry name" value="FAH"/>
</dbReference>
<dbReference type="EMBL" id="PDOD01000001">
    <property type="protein sequence ID" value="PYZ94739.1"/>
    <property type="molecule type" value="Genomic_DNA"/>
</dbReference>
<dbReference type="GO" id="GO:0046872">
    <property type="term" value="F:metal ion binding"/>
    <property type="evidence" value="ECO:0007669"/>
    <property type="project" value="UniProtKB-KW"/>
</dbReference>
<dbReference type="OrthoDB" id="9805307at2"/>
<dbReference type="InterPro" id="IPR036663">
    <property type="entry name" value="Fumarylacetoacetase_C_sf"/>
</dbReference>
<accession>A0A323TJ46</accession>
<proteinExistence type="inferred from homology"/>
<dbReference type="Gene3D" id="3.90.850.10">
    <property type="entry name" value="Fumarylacetoacetase-like, C-terminal domain"/>
    <property type="match status" value="1"/>
</dbReference>
<feature type="domain" description="Fumarylacetoacetase-like C-terminal" evidence="3">
    <location>
        <begin position="88"/>
        <end position="286"/>
    </location>
</feature>